<reference evidence="2" key="2">
    <citation type="submission" date="2020-11" db="EMBL/GenBank/DDBJ databases">
        <authorList>
            <person name="McCartney M.A."/>
            <person name="Auch B."/>
            <person name="Kono T."/>
            <person name="Mallez S."/>
            <person name="Becker A."/>
            <person name="Gohl D.M."/>
            <person name="Silverstein K.A.T."/>
            <person name="Koren S."/>
            <person name="Bechman K.B."/>
            <person name="Herman A."/>
            <person name="Abrahante J.E."/>
            <person name="Garbe J."/>
        </authorList>
    </citation>
    <scope>NUCLEOTIDE SEQUENCE</scope>
    <source>
        <strain evidence="2">Duluth1</strain>
        <tissue evidence="2">Whole animal</tissue>
    </source>
</reference>
<accession>A0A9D4I396</accession>
<dbReference type="Proteomes" id="UP000828390">
    <property type="component" value="Unassembled WGS sequence"/>
</dbReference>
<organism evidence="2 3">
    <name type="scientific">Dreissena polymorpha</name>
    <name type="common">Zebra mussel</name>
    <name type="synonym">Mytilus polymorpha</name>
    <dbReference type="NCBI Taxonomy" id="45954"/>
    <lineage>
        <taxon>Eukaryota</taxon>
        <taxon>Metazoa</taxon>
        <taxon>Spiralia</taxon>
        <taxon>Lophotrochozoa</taxon>
        <taxon>Mollusca</taxon>
        <taxon>Bivalvia</taxon>
        <taxon>Autobranchia</taxon>
        <taxon>Heteroconchia</taxon>
        <taxon>Euheterodonta</taxon>
        <taxon>Imparidentia</taxon>
        <taxon>Neoheterodontei</taxon>
        <taxon>Myida</taxon>
        <taxon>Dreissenoidea</taxon>
        <taxon>Dreissenidae</taxon>
        <taxon>Dreissena</taxon>
    </lineage>
</organism>
<protein>
    <recommendedName>
        <fullName evidence="1">B box-type domain-containing protein</fullName>
    </recommendedName>
</protein>
<name>A0A9D4I396_DREPO</name>
<keyword evidence="3" id="KW-1185">Reference proteome</keyword>
<proteinExistence type="predicted"/>
<reference evidence="2" key="1">
    <citation type="journal article" date="2019" name="bioRxiv">
        <title>The Genome of the Zebra Mussel, Dreissena polymorpha: A Resource for Invasive Species Research.</title>
        <authorList>
            <person name="McCartney M.A."/>
            <person name="Auch B."/>
            <person name="Kono T."/>
            <person name="Mallez S."/>
            <person name="Zhang Y."/>
            <person name="Obille A."/>
            <person name="Becker A."/>
            <person name="Abrahante J.E."/>
            <person name="Garbe J."/>
            <person name="Badalamenti J.P."/>
            <person name="Herman A."/>
            <person name="Mangelson H."/>
            <person name="Liachko I."/>
            <person name="Sullivan S."/>
            <person name="Sone E.D."/>
            <person name="Koren S."/>
            <person name="Silverstein K.A.T."/>
            <person name="Beckman K.B."/>
            <person name="Gohl D.M."/>
        </authorList>
    </citation>
    <scope>NUCLEOTIDE SEQUENCE</scope>
    <source>
        <strain evidence="2">Duluth1</strain>
        <tissue evidence="2">Whole animal</tissue>
    </source>
</reference>
<dbReference type="InterPro" id="IPR000315">
    <property type="entry name" value="Znf_B-box"/>
</dbReference>
<sequence length="116" mass="13130">MECGLCETCSKNHPRVEMFKSHNVVRTEGPKNPNKELDVDIHERKCKIHIDEKTTLYCEEHDVCLCVCCLLLEHKGCIASMIHLGNVDCDSEVLHEYISKLKEMADQANSIASAKT</sequence>
<gene>
    <name evidence="2" type="ORF">DPMN_180969</name>
</gene>
<feature type="domain" description="B box-type" evidence="1">
    <location>
        <begin position="43"/>
        <end position="76"/>
    </location>
</feature>
<dbReference type="AlphaFoldDB" id="A0A9D4I396"/>
<evidence type="ECO:0000259" key="1">
    <source>
        <dbReference type="Pfam" id="PF00643"/>
    </source>
</evidence>
<dbReference type="GO" id="GO:0008270">
    <property type="term" value="F:zinc ion binding"/>
    <property type="evidence" value="ECO:0007669"/>
    <property type="project" value="InterPro"/>
</dbReference>
<dbReference type="EMBL" id="JAIWYP010000010">
    <property type="protein sequence ID" value="KAH3746560.1"/>
    <property type="molecule type" value="Genomic_DNA"/>
</dbReference>
<dbReference type="Gene3D" id="3.30.160.60">
    <property type="entry name" value="Classic Zinc Finger"/>
    <property type="match status" value="1"/>
</dbReference>
<comment type="caution">
    <text evidence="2">The sequence shown here is derived from an EMBL/GenBank/DDBJ whole genome shotgun (WGS) entry which is preliminary data.</text>
</comment>
<dbReference type="Pfam" id="PF00643">
    <property type="entry name" value="zf-B_box"/>
    <property type="match status" value="1"/>
</dbReference>
<evidence type="ECO:0000313" key="3">
    <source>
        <dbReference type="Proteomes" id="UP000828390"/>
    </source>
</evidence>
<dbReference type="SUPFAM" id="SSF57845">
    <property type="entry name" value="B-box zinc-binding domain"/>
    <property type="match status" value="1"/>
</dbReference>
<evidence type="ECO:0000313" key="2">
    <source>
        <dbReference type="EMBL" id="KAH3746560.1"/>
    </source>
</evidence>